<dbReference type="OrthoDB" id="266394at2157"/>
<reference evidence="1 2" key="1">
    <citation type="journal article" date="2015" name="Genome Announc.">
        <title>Draft genome sequence of a Halorubrum H3 strain isolated from the burlinskoye salt lake (Altai Krai, Russia).</title>
        <authorList>
            <person name="Rozanov A.S."/>
            <person name="Bryanskaya A.V."/>
            <person name="Malup T.K."/>
            <person name="Kotenko A.V."/>
            <person name="Peltek S.E."/>
        </authorList>
    </citation>
    <scope>NUCLEOTIDE SEQUENCE [LARGE SCALE GENOMIC DNA]</scope>
    <source>
        <strain evidence="1 2">H3</strain>
    </source>
</reference>
<gene>
    <name evidence="1" type="ORF">FK85_05510</name>
</gene>
<organism evidence="1 2">
    <name type="scientific">Halorubrum saccharovorum</name>
    <dbReference type="NCBI Taxonomy" id="2248"/>
    <lineage>
        <taxon>Archaea</taxon>
        <taxon>Methanobacteriati</taxon>
        <taxon>Methanobacteriota</taxon>
        <taxon>Stenosarchaea group</taxon>
        <taxon>Halobacteria</taxon>
        <taxon>Halobacteriales</taxon>
        <taxon>Haloferacaceae</taxon>
        <taxon>Halorubrum</taxon>
    </lineage>
</organism>
<evidence type="ECO:0000313" key="2">
    <source>
        <dbReference type="Proteomes" id="UP000053331"/>
    </source>
</evidence>
<name>A0A081EUU5_9EURY</name>
<dbReference type="RefSeq" id="WP_050026589.1">
    <property type="nucleotide sequence ID" value="NZ_JNFH02000089.1"/>
</dbReference>
<comment type="caution">
    <text evidence="1">The sequence shown here is derived from an EMBL/GenBank/DDBJ whole genome shotgun (WGS) entry which is preliminary data.</text>
</comment>
<keyword evidence="2" id="KW-1185">Reference proteome</keyword>
<proteinExistence type="predicted"/>
<dbReference type="Proteomes" id="UP000053331">
    <property type="component" value="Unassembled WGS sequence"/>
</dbReference>
<accession>A0A081EUU5</accession>
<dbReference type="AlphaFoldDB" id="A0A081EUU5"/>
<sequence length="67" mass="7494">MAVAIDRGGADKWRYACPKGHTNWELLEETIVCRSCPPGRRPGSMSYSVVIDRTTGEEIDVDEVRLV</sequence>
<evidence type="ECO:0000313" key="1">
    <source>
        <dbReference type="EMBL" id="KDS91183.1"/>
    </source>
</evidence>
<dbReference type="EMBL" id="JNFH02000089">
    <property type="protein sequence ID" value="KDS91183.1"/>
    <property type="molecule type" value="Genomic_DNA"/>
</dbReference>
<protein>
    <submittedName>
        <fullName evidence="1">Uncharacterized protein</fullName>
    </submittedName>
</protein>